<sequence>MLLPCSIYLTFTLQTMYKIINTNVRYSDQIVTNASFLVKKTANFAHYIEQKPISCYKIVNKNIFQKIYNLKGNQNKPLYFKQIKQNL</sequence>
<dbReference type="Proteomes" id="UP000326687">
    <property type="component" value="Unassembled WGS sequence"/>
</dbReference>
<dbReference type="AlphaFoldDB" id="A0A5N3S5X0"/>
<evidence type="ECO:0000313" key="2">
    <source>
        <dbReference type="Proteomes" id="UP000326687"/>
    </source>
</evidence>
<evidence type="ECO:0000313" key="1">
    <source>
        <dbReference type="EMBL" id="KAB0301303.1"/>
    </source>
</evidence>
<organism evidence="1 2">
    <name type="scientific">Vibrio fortis</name>
    <dbReference type="NCBI Taxonomy" id="212667"/>
    <lineage>
        <taxon>Bacteria</taxon>
        <taxon>Pseudomonadati</taxon>
        <taxon>Pseudomonadota</taxon>
        <taxon>Gammaproteobacteria</taxon>
        <taxon>Vibrionales</taxon>
        <taxon>Vibrionaceae</taxon>
        <taxon>Vibrio</taxon>
    </lineage>
</organism>
<dbReference type="EMBL" id="VXDD01000003">
    <property type="protein sequence ID" value="KAB0301303.1"/>
    <property type="molecule type" value="Genomic_DNA"/>
</dbReference>
<gene>
    <name evidence="1" type="ORF">F2Z80_19715</name>
</gene>
<comment type="caution">
    <text evidence="1">The sequence shown here is derived from an EMBL/GenBank/DDBJ whole genome shotgun (WGS) entry which is preliminary data.</text>
</comment>
<reference evidence="1 2" key="1">
    <citation type="submission" date="2019-09" db="EMBL/GenBank/DDBJ databases">
        <title>Vibrio Fortis S7-72.</title>
        <authorList>
            <person name="Das S.K."/>
        </authorList>
    </citation>
    <scope>NUCLEOTIDE SEQUENCE [LARGE SCALE GENOMIC DNA]</scope>
    <source>
        <strain evidence="1 2">S7-72</strain>
    </source>
</reference>
<accession>A0A5N3S5X0</accession>
<proteinExistence type="predicted"/>
<name>A0A5N3S5X0_9VIBR</name>
<protein>
    <submittedName>
        <fullName evidence="1">Uncharacterized protein</fullName>
    </submittedName>
</protein>